<dbReference type="InterPro" id="IPR039187">
    <property type="entry name" value="SNO_AAA"/>
</dbReference>
<feature type="region of interest" description="Disordered" evidence="2">
    <location>
        <begin position="1495"/>
        <end position="1516"/>
    </location>
</feature>
<dbReference type="InterPro" id="IPR029787">
    <property type="entry name" value="Nucleotide_cyclase"/>
</dbReference>
<dbReference type="InterPro" id="IPR029063">
    <property type="entry name" value="SAM-dependent_MTases_sf"/>
</dbReference>
<dbReference type="Pfam" id="PF18857">
    <property type="entry name" value="LPD38"/>
    <property type="match status" value="1"/>
</dbReference>
<feature type="compositionally biased region" description="Basic residues" evidence="2">
    <location>
        <begin position="3424"/>
        <end position="3434"/>
    </location>
</feature>
<dbReference type="Gene3D" id="3.40.50.150">
    <property type="entry name" value="Vaccinia Virus protein VP39"/>
    <property type="match status" value="1"/>
</dbReference>
<feature type="compositionally biased region" description="Basic and acidic residues" evidence="2">
    <location>
        <begin position="3435"/>
        <end position="3446"/>
    </location>
</feature>
<dbReference type="Proteomes" id="UP000434052">
    <property type="component" value="Unassembled WGS sequence"/>
</dbReference>
<gene>
    <name evidence="4" type="ORF">DQK91_18770</name>
</gene>
<dbReference type="InterPro" id="IPR043128">
    <property type="entry name" value="Rev_trsase/Diguanyl_cyclase"/>
</dbReference>
<dbReference type="SUPFAM" id="SSF53335">
    <property type="entry name" value="S-adenosyl-L-methionine-dependent methyltransferases"/>
    <property type="match status" value="1"/>
</dbReference>
<dbReference type="PROSITE" id="PS50887">
    <property type="entry name" value="GGDEF"/>
    <property type="match status" value="1"/>
</dbReference>
<feature type="compositionally biased region" description="Basic and acidic residues" evidence="2">
    <location>
        <begin position="1394"/>
        <end position="1409"/>
    </location>
</feature>
<feature type="region of interest" description="Disordered" evidence="2">
    <location>
        <begin position="1343"/>
        <end position="1462"/>
    </location>
</feature>
<name>A0A6P1ZB72_9BACT</name>
<organism evidence="4 5">
    <name type="scientific">Oceanidesulfovibrio marinus</name>
    <dbReference type="NCBI Taxonomy" id="370038"/>
    <lineage>
        <taxon>Bacteria</taxon>
        <taxon>Pseudomonadati</taxon>
        <taxon>Thermodesulfobacteriota</taxon>
        <taxon>Desulfovibrionia</taxon>
        <taxon>Desulfovibrionales</taxon>
        <taxon>Desulfovibrionaceae</taxon>
        <taxon>Oceanidesulfovibrio</taxon>
    </lineage>
</organism>
<feature type="compositionally biased region" description="Polar residues" evidence="2">
    <location>
        <begin position="43"/>
        <end position="55"/>
    </location>
</feature>
<dbReference type="Pfam" id="PF00990">
    <property type="entry name" value="GGDEF"/>
    <property type="match status" value="1"/>
</dbReference>
<feature type="domain" description="GGDEF" evidence="3">
    <location>
        <begin position="780"/>
        <end position="931"/>
    </location>
</feature>
<dbReference type="EMBL" id="QMIF01000017">
    <property type="protein sequence ID" value="TVM31155.1"/>
    <property type="molecule type" value="Genomic_DNA"/>
</dbReference>
<protein>
    <recommendedName>
        <fullName evidence="3">GGDEF domain-containing protein</fullName>
    </recommendedName>
</protein>
<evidence type="ECO:0000259" key="3">
    <source>
        <dbReference type="PROSITE" id="PS50887"/>
    </source>
</evidence>
<dbReference type="Pfam" id="PF13872">
    <property type="entry name" value="AAA_34"/>
    <property type="match status" value="1"/>
</dbReference>
<comment type="caution">
    <text evidence="4">The sequence shown here is derived from an EMBL/GenBank/DDBJ whole genome shotgun (WGS) entry which is preliminary data.</text>
</comment>
<dbReference type="InterPro" id="IPR002052">
    <property type="entry name" value="DNA_methylase_N6_adenine_CS"/>
</dbReference>
<dbReference type="OrthoDB" id="8019720at2"/>
<proteinExistence type="inferred from homology"/>
<feature type="compositionally biased region" description="Gly residues" evidence="2">
    <location>
        <begin position="1349"/>
        <end position="1361"/>
    </location>
</feature>
<accession>A0A6P1ZB72</accession>
<evidence type="ECO:0000256" key="1">
    <source>
        <dbReference type="ARBA" id="ARBA00006992"/>
    </source>
</evidence>
<dbReference type="InterPro" id="IPR027417">
    <property type="entry name" value="P-loop_NTPase"/>
</dbReference>
<dbReference type="InterPro" id="IPR026937">
    <property type="entry name" value="SBNO_Helicase_C_dom"/>
</dbReference>
<dbReference type="PANTHER" id="PTHR12706:SF30">
    <property type="entry name" value="PROTEIN STRAWBERRY NOTCH-RELATED"/>
    <property type="match status" value="1"/>
</dbReference>
<dbReference type="GO" id="GO:0032259">
    <property type="term" value="P:methylation"/>
    <property type="evidence" value="ECO:0007669"/>
    <property type="project" value="InterPro"/>
</dbReference>
<feature type="compositionally biased region" description="Gly residues" evidence="2">
    <location>
        <begin position="1377"/>
        <end position="1393"/>
    </location>
</feature>
<dbReference type="Gene3D" id="3.30.70.270">
    <property type="match status" value="1"/>
</dbReference>
<evidence type="ECO:0000313" key="5">
    <source>
        <dbReference type="Proteomes" id="UP000434052"/>
    </source>
</evidence>
<dbReference type="GO" id="GO:0008168">
    <property type="term" value="F:methyltransferase activity"/>
    <property type="evidence" value="ECO:0007669"/>
    <property type="project" value="InterPro"/>
</dbReference>
<dbReference type="InterPro" id="IPR040561">
    <property type="entry name" value="LPD38"/>
</dbReference>
<dbReference type="Gene3D" id="3.40.50.300">
    <property type="entry name" value="P-loop containing nucleotide triphosphate hydrolases"/>
    <property type="match status" value="1"/>
</dbReference>
<dbReference type="SUPFAM" id="SSF55073">
    <property type="entry name" value="Nucleotide cyclase"/>
    <property type="match status" value="1"/>
</dbReference>
<feature type="region of interest" description="Disordered" evidence="2">
    <location>
        <begin position="18"/>
        <end position="61"/>
    </location>
</feature>
<dbReference type="RefSeq" id="WP_144306940.1">
    <property type="nucleotide sequence ID" value="NZ_QMIF01000017.1"/>
</dbReference>
<dbReference type="InterPro" id="IPR026741">
    <property type="entry name" value="SNO"/>
</dbReference>
<feature type="compositionally biased region" description="Gly residues" evidence="2">
    <location>
        <begin position="1447"/>
        <end position="1456"/>
    </location>
</feature>
<feature type="compositionally biased region" description="Polar residues" evidence="2">
    <location>
        <begin position="1495"/>
        <end position="1505"/>
    </location>
</feature>
<reference evidence="4 5" key="1">
    <citation type="submission" date="2018-06" db="EMBL/GenBank/DDBJ databases">
        <title>Complete genome of Desulfovibrio marinus P48SEP.</title>
        <authorList>
            <person name="Crispim J.S."/>
            <person name="Vidigal P.M.P."/>
            <person name="Silva L.C.F."/>
            <person name="Araujo L.C."/>
            <person name="Laguardia C.N."/>
            <person name="Dias R.S."/>
            <person name="Sousa M.P."/>
            <person name="Paula S.O."/>
            <person name="Silva C."/>
        </authorList>
    </citation>
    <scope>NUCLEOTIDE SEQUENCE [LARGE SCALE GENOMIC DNA]</scope>
    <source>
        <strain evidence="4 5">P48SEP</strain>
    </source>
</reference>
<comment type="similarity">
    <text evidence="1">Belongs to the SBNO family.</text>
</comment>
<dbReference type="PROSITE" id="PS00092">
    <property type="entry name" value="N6_MTASE"/>
    <property type="match status" value="1"/>
</dbReference>
<dbReference type="PANTHER" id="PTHR12706">
    <property type="entry name" value="STRAWBERRY NOTCH-RELATED"/>
    <property type="match status" value="1"/>
</dbReference>
<dbReference type="SUPFAM" id="SSF52540">
    <property type="entry name" value="P-loop containing nucleoside triphosphate hydrolases"/>
    <property type="match status" value="1"/>
</dbReference>
<dbReference type="InterPro" id="IPR000160">
    <property type="entry name" value="GGDEF_dom"/>
</dbReference>
<dbReference type="Pfam" id="PF13871">
    <property type="entry name" value="Helicase_C_4"/>
    <property type="match status" value="1"/>
</dbReference>
<feature type="region of interest" description="Disordered" evidence="2">
    <location>
        <begin position="3419"/>
        <end position="3446"/>
    </location>
</feature>
<feature type="region of interest" description="Disordered" evidence="2">
    <location>
        <begin position="938"/>
        <end position="1004"/>
    </location>
</feature>
<dbReference type="GO" id="GO:0006355">
    <property type="term" value="P:regulation of DNA-templated transcription"/>
    <property type="evidence" value="ECO:0007669"/>
    <property type="project" value="InterPro"/>
</dbReference>
<evidence type="ECO:0000256" key="2">
    <source>
        <dbReference type="SAM" id="MobiDB-lite"/>
    </source>
</evidence>
<sequence>MASTDLRRFLQDEIAAEEQRVARVNNPPQRGPSPADVALASQPAPSITDQRNSPSPDVDSTLMGRIQRMSSKERADKARKLRTLQEGLNQGLQDLNTRVEEQLAVQPTTAAGKIGKAIHEGAKMAVRAPLMFGAASIEHAGDSLYAKDIASQTSVADVADAVTSPLREPAAVSVVKALDFVTSLPGLGDVRDKAAEWLGAGKVAQVGTNLVEAVQDLSLLQSDKNYQPGYQRPNDVGFFEQATTPEFWTGFAEDIAYNVPQMGMGAALTALTGGKAGTAYMGAYIGGGDYEKALEEGFDDREARRRAFVAGTANAAVQAPLEMLGLQKIFKALPAAKTSLATGLRTIAEAGLTEYFTEALQTFPEVASAIWKDNPSMEDAEMLRKIVDETVFSAEFWKNANYSGMVGLASGGGMSAVSVGGQMALEGAKARKKSGLDYDVAREKSMREAVGELGGPDRVSQAITSAVLSDSSSGRIQNLEDRDIQALEVDLAYLADEGVNQEAVLAAKREVKAEKIRRKYLPDPVRQSEEEMRKSRTNIQALLPIAGQDRSELQKLNDHFRGVEAEREKSALTDEQWTKADDLEKRIANLEGQDSLTPRQRETLDILKGERASLDIQGRGAPIEIPMGQDVQDQATADQGPVRVSETRTQAEPATPFSADMGETLLDQTDQPTSFAESPDRFLGQGQNAVIEPQGNTVTMRDEEDGFEAQVPRFQSAEEYANEQLDAIAGTDEYHHSSPKFRENYLATDDEVTGYIDARTGKGRSTTLRRAVEHIQETGKQGVYLEWDLTNLGGLNNVLGHSKANEYYSAAAQIVREELENAGAESTSLFRHGGDEMSSVMVGISELDARAALTRAQERIQALAAETTTKDGLPLSDIPHTKAGRKPGVGIAIGATQIDPMDSTDKLGDIFSRADEEVERAKKREVVADEQGIPAETIGVGAPVGQRGSTPEGTGDAVRGVPGAEESGGGTAPAAPEGVPGDVPAATEPAGQEGAVAPESPQPRTWEAMPGHYASRLLDGETLPSTQELRKEASRLTGEKIEPGTPQAKRLNEVTEAGVVQAARAIVDRGRADVLSEREVFDQLVDLYNRQPNLSVRTSTSVENQAYSTPVPIAYLASRLAGIDENTSVYEPTAGHGALLIEAGQGGNVIANELDENRAESLRQQGFIEVMEDDATEFEPRGKVGRVIANPPFGKKRGRDGRNMVWDVGLYETQEIDHAIALKALESMADDGRAVLILGGKDGNDGARAQKYKAQAMRAFYAALGQQYNIVDHFSLAGDLYTKQGAGYPIDIIVIEGRNESGEITRPFPHQQVPRMIGSYEELGGMLDDQQSAAAIRPVVQPGQRDELGGAGAQGDQGTAGGNVLATPGATSPVDAGTGGEQPGTGARGAGRPDGGRSGERPGSRDVSRQPEAPGATPGEQQEHQATDAGQTPGVAGVAGENRPGGELAGVPGGDQSGDVAGGAATVDEAWAELANEDIDALIDSAVDEAIAGEATSSAQATPQEGISPAATGKRAATETATAADEALRGLYELFGGADAGRLASGFTFDEETFRRAKPHFQRAFESALAAGKSAVEAVREVVTRTVSGLKHLSEQAQRIAGDMVKRWAHEQVAAGRKSSQTTTKEQEETAFQVAYVPGSKATSMGTLVPTNMADAAQDALASLKEKVGDLDVYVAKELGYEMVELGDYFAAEQIDAIALSIHNISQGKGFIIGDQTGIGKGRVNAAMIRYAQRQGRIPVFVTRDNNLYSDMIRDLFDIGETAQNPLVTNNNLTGKEAVSLKDGTQLPDGSKRITTKSKAAHEKLLDKAAASDDLGGHNVVFTTYYQMQETGSGDTARRRFIREIAPRALFIFDESHMAGGVGTQRKSKNDKDKISRSDFVRKIIKMSPQGVFFSSATYAKRPNVMSLYTKTDLGLAIQDAEVFEETAARGGIPLQQIIASMLSRAGQYIRRERSYKGVTFQRETVAVHTQGAETSAAIMRGIIAFDTVKKQALETLDSTAKESAKSVLAGGSMEENKSTGLAGADSTNFAALMHNVISQSLLAAKADATADAALAALERGEKPVIALANTMGAFIEDAAKENNVKPGEHIDLTFRDVFLRYLEKSRQVTIKDAFGKVVEQRELTDKELGPAGVKAYEAAREMIVDADLDALPVSPIDHIKLRLERVGYRVDEITGREHTLDYSGKMPAYRRRKKNNAAAERGFNMGQGKDEIHALIINQSGSTGISLHASEKFKNQQPRHMILAQAEADVNVFMQMLGRIFRTGQVHMPTYTLLETSLPAEKRPNAVLQKKLASLNANTTAGRKTSVTADDSAPDFMNNHGDKVVAEIMFNNPSIHDALMRPLKPNPEGTGLANLNAMSKVTGRIPILPVQEQEKLYDLIEAEYADYISALEQTGSSDLEAKTLELDARTITSMQITEGVPGSDSEFAAPAKIERVDVKLLGKSYTSDEVLEKIRGNVPEGESFSDFQILAARARRQTQEKLEKAGRDFEAYVEEKIAAMAEDDTVEVENEDTGEVEEKKSRYTFEERVAKLRESLRAVAMETTEVISAIPLGQPVQLTTPDDQQFYGVVTNVKRRNRTENPMAPSDWEITFAVADATRQLVLPTSRLTLQGGGQKTMVLPMGASLGDAVGPFDRAQKERREERLVVTGNIPAGYSAVKNRGQIVNFIDNTGTARQGVLLSRNTKEKDLVDEMDVAFTDPGHIFDFMARQERSGEHIVKSADTHLFFQDIGGSKIKLSATKSKAKGGRYYLDGDVLDALGGRDFVSSGDKMRIEVSKETARRVIEVLQRKGIGFVAQTHKEIAREITGQTLETERVGGVLLNNEVQRRSLPGQEGRGISIAEVQAIADEVAGRMADVSNLQVLDSPHSLPTEIRERLHASDYSATGLYYQGTAYIFSQNVTSTEDAHRTIMHELSHLGLDALATMGPDIKQSVAYVQKQVDEAFLARRKEISEFTRKYYPGFDLSTKGGQRRATGEWLAEHAIELAPRWYDRYLAAMTNLFRRVAKHLGFNMTMSEAEIRMFMAEVHQSYTRPELPADAVDDELFTVPAMRRPEQEFTSEETSQSIVPSTFNVFAEDFKEGTRNLDLGGGKHERATERLAEMGIENLVYDPFARDAAHNARRLEDATSGGIATITVNNVLNVIKEPAARESVIKQAARFASKKSAPVYFKIYEGNGKGEGTTTSKGWQENRKAATYEAEISQYFKDVIRKGDILVARDPADVGTQDYYLSAQGEESIQFRRRTLSDDEEVKSLKFLRSMQERIRSGKTKGIPPQAKASEMRKALREVAGSAKDFSLQEYIWSGVDSWLAKQGSREVLRADVLRFMADRTADIQAGQALALANKVGRTLEAGAQVSRQTIKRVMASAADIEKFLKDNFPNSRPDEAARALRRMAKNTSSGRDEAGLLGLADAIEGVAPSQPHVNRAKPLNKKRVRDVPRDSEGQPVPRTKEQILEDARSKIGEEGKTLLGRIGAAIKRVNLDGIRQGLTDQFRSLDVLDQKFEEVFGRLWETPGEEAKHSAYINARMTSSPGDMLMAALKYGPPRRTDDGGITVEDRDEGLISILDEVGENDIQDFFAWIVGNRAEKLRREGREMLFDAEEIAQLKALKTPERAQAWDNAHKRLEEFRKKVVSFAAQSGIINPHERGLWENQFYVPFYRVTEDAMKDYKKSKGRSASRGLANQRGLFRLKGSDRNIGDPLENLIQNFTSLMASAQKNYAAKVAIRKAMALGLAKKVKMGAQAKYTTAENYERSLRKALGETSPLLNMTQQEKESLAMIFFPAAPKGENVVSVMVNGKPVYYEIGDPLLFSSLTSINQTPLNHPIMRFLRLGKRTLTRGVTITPAFRLYRNLFRDTLSAWHLSQGVSLGVGAIRGAKQVFTNDDMVIRAMAGGGLFIGGYEATRSAESAAKAIKKRLVNKGVSEEQILDTPEKVKAFLHQGWKHAVKAWDAYEKIGAASENANRMAIYEATLKETGSHLLAAYKARDILDFSRHGDWLATRILLDSIPFMNARLQGLSKYRRAAVEDPVRFAIKGGALALAGLALYLMNAGKPEYDELEDWEKDSYYHLFTPWGHFRLVKPFETGALFGTVPERMAEAILKGTKGEPWADKLAARMWFMVDQTFNMGAVPQVIKPLWEAHSNYDPFLDRHIESPWDKRLPADRYGTRTSGLGVGIASAMDVLMSPVDRYAPEVWRDSMARHPEKVDHIIRGYFGTLGAWAQGASNIVYDRGVVEADRPWYETRWAKEMIVGDIYRGKDRLQAGSAVVSEFYDLFENLDQVYASYTSKAKTDPAAAAAFYEGHKGEITARNILNNTMTSLKDVNAEIRRVDRSTDISPQEKRALLKDLYKRRSYIAANTVKNAKEARQ</sequence>
<dbReference type="GO" id="GO:0003676">
    <property type="term" value="F:nucleic acid binding"/>
    <property type="evidence" value="ECO:0007669"/>
    <property type="project" value="InterPro"/>
</dbReference>
<evidence type="ECO:0000313" key="4">
    <source>
        <dbReference type="EMBL" id="TVM31155.1"/>
    </source>
</evidence>